<protein>
    <submittedName>
        <fullName evidence="2">Uncharacterized protein</fullName>
    </submittedName>
</protein>
<sequence length="109" mass="12612">MALLKVKVPDENSSILHFPDVEEPKDASWKNSGFIPWVEMDDQDRIIRAYGTIRENMQIQDEPVHDEIKDDLLTFVLPKDQTSHIIPLIFRGSRKHPHNFFPANHPSVA</sequence>
<organism evidence="1 2">
    <name type="scientific">Panagrolaimus superbus</name>
    <dbReference type="NCBI Taxonomy" id="310955"/>
    <lineage>
        <taxon>Eukaryota</taxon>
        <taxon>Metazoa</taxon>
        <taxon>Ecdysozoa</taxon>
        <taxon>Nematoda</taxon>
        <taxon>Chromadorea</taxon>
        <taxon>Rhabditida</taxon>
        <taxon>Tylenchina</taxon>
        <taxon>Panagrolaimomorpha</taxon>
        <taxon>Panagrolaimoidea</taxon>
        <taxon>Panagrolaimidae</taxon>
        <taxon>Panagrolaimus</taxon>
    </lineage>
</organism>
<name>A0A914YDW5_9BILA</name>
<evidence type="ECO:0000313" key="1">
    <source>
        <dbReference type="Proteomes" id="UP000887577"/>
    </source>
</evidence>
<reference evidence="2" key="1">
    <citation type="submission" date="2022-11" db="UniProtKB">
        <authorList>
            <consortium name="WormBaseParasite"/>
        </authorList>
    </citation>
    <scope>IDENTIFICATION</scope>
</reference>
<proteinExistence type="predicted"/>
<evidence type="ECO:0000313" key="2">
    <source>
        <dbReference type="WBParaSite" id="PSU_v2.g16955.t1"/>
    </source>
</evidence>
<dbReference type="AlphaFoldDB" id="A0A914YDW5"/>
<dbReference type="Proteomes" id="UP000887577">
    <property type="component" value="Unplaced"/>
</dbReference>
<dbReference type="WBParaSite" id="PSU_v2.g16955.t1">
    <property type="protein sequence ID" value="PSU_v2.g16955.t1"/>
    <property type="gene ID" value="PSU_v2.g16955"/>
</dbReference>
<keyword evidence="1" id="KW-1185">Reference proteome</keyword>
<accession>A0A914YDW5</accession>